<dbReference type="PANTHER" id="PTHR30336:SF4">
    <property type="entry name" value="ENVELOPE BIOGENESIS FACTOR ELYC"/>
    <property type="match status" value="1"/>
</dbReference>
<feature type="compositionally biased region" description="Polar residues" evidence="1">
    <location>
        <begin position="276"/>
        <end position="291"/>
    </location>
</feature>
<proteinExistence type="predicted"/>
<dbReference type="InterPro" id="IPR003848">
    <property type="entry name" value="DUF218"/>
</dbReference>
<dbReference type="GO" id="GO:0005886">
    <property type="term" value="C:plasma membrane"/>
    <property type="evidence" value="ECO:0007669"/>
    <property type="project" value="TreeGrafter"/>
</dbReference>
<keyword evidence="2" id="KW-1133">Transmembrane helix</keyword>
<dbReference type="GO" id="GO:0043164">
    <property type="term" value="P:Gram-negative-bacterium-type cell wall biogenesis"/>
    <property type="evidence" value="ECO:0007669"/>
    <property type="project" value="TreeGrafter"/>
</dbReference>
<dbReference type="RefSeq" id="WP_050487322.1">
    <property type="nucleotide sequence ID" value="NZ_JFFR01000002.1"/>
</dbReference>
<evidence type="ECO:0000313" key="5">
    <source>
        <dbReference type="Proteomes" id="UP000027219"/>
    </source>
</evidence>
<dbReference type="CDD" id="cd06259">
    <property type="entry name" value="YdcF-like"/>
    <property type="match status" value="1"/>
</dbReference>
<evidence type="ECO:0000256" key="2">
    <source>
        <dbReference type="SAM" id="Phobius"/>
    </source>
</evidence>
<dbReference type="Pfam" id="PF02698">
    <property type="entry name" value="DUF218"/>
    <property type="match status" value="1"/>
</dbReference>
<sequence>MFELKKVVSSLLMPLPAMLILAFLGLALVMFTTKRKTGCLITLSALCGIFLIAFQPVSSQLLMPMERQYTAFLPTNEPVDYVMVLGSGHVVDDQIPPTSELSRTGLMRLSEGIRIQRIYPGAKLILSGYGGGTEVSNARMMAKVALALGVAKPDIILLETAKDTWEEARQAAAFVKNKRMVLVTSANHMQRALNEFHDAGIKPIPAPTNFLAQEGIEEPWNKYMPKAIYLEQTERYWHETMGLVWQSLRDWLDNQSTEMEEPVVISEPSMLEEENATTSGAIPTSGAQPAL</sequence>
<feature type="domain" description="DUF218" evidence="3">
    <location>
        <begin position="80"/>
        <end position="242"/>
    </location>
</feature>
<dbReference type="Gene3D" id="3.40.50.620">
    <property type="entry name" value="HUPs"/>
    <property type="match status" value="1"/>
</dbReference>
<dbReference type="EMBL" id="JFFR01000002">
    <property type="protein sequence ID" value="KDN30394.1"/>
    <property type="molecule type" value="Genomic_DNA"/>
</dbReference>
<feature type="region of interest" description="Disordered" evidence="1">
    <location>
        <begin position="269"/>
        <end position="291"/>
    </location>
</feature>
<organism evidence="4 5">
    <name type="scientific">Vibrio fortis</name>
    <dbReference type="NCBI Taxonomy" id="212667"/>
    <lineage>
        <taxon>Bacteria</taxon>
        <taxon>Pseudomonadati</taxon>
        <taxon>Pseudomonadota</taxon>
        <taxon>Gammaproteobacteria</taxon>
        <taxon>Vibrionales</taxon>
        <taxon>Vibrionaceae</taxon>
        <taxon>Vibrio</taxon>
    </lineage>
</organism>
<feature type="transmembrane region" description="Helical" evidence="2">
    <location>
        <begin position="12"/>
        <end position="31"/>
    </location>
</feature>
<evidence type="ECO:0000259" key="3">
    <source>
        <dbReference type="Pfam" id="PF02698"/>
    </source>
</evidence>
<dbReference type="InterPro" id="IPR051599">
    <property type="entry name" value="Cell_Envelope_Assoc"/>
</dbReference>
<comment type="caution">
    <text evidence="4">The sequence shown here is derived from an EMBL/GenBank/DDBJ whole genome shotgun (WGS) entry which is preliminary data.</text>
</comment>
<accession>A0A066V1K8</accession>
<evidence type="ECO:0000313" key="4">
    <source>
        <dbReference type="EMBL" id="KDN30394.1"/>
    </source>
</evidence>
<dbReference type="NCBIfam" id="NF007794">
    <property type="entry name" value="PRK10494.1"/>
    <property type="match status" value="1"/>
</dbReference>
<dbReference type="PANTHER" id="PTHR30336">
    <property type="entry name" value="INNER MEMBRANE PROTEIN, PROBABLE PERMEASE"/>
    <property type="match status" value="1"/>
</dbReference>
<evidence type="ECO:0000256" key="1">
    <source>
        <dbReference type="SAM" id="MobiDB-lite"/>
    </source>
</evidence>
<dbReference type="GO" id="GO:0000270">
    <property type="term" value="P:peptidoglycan metabolic process"/>
    <property type="evidence" value="ECO:0007669"/>
    <property type="project" value="TreeGrafter"/>
</dbReference>
<protein>
    <submittedName>
        <fullName evidence="4">Membrane protein</fullName>
    </submittedName>
</protein>
<dbReference type="AlphaFoldDB" id="A0A066V1K8"/>
<reference evidence="4 5" key="1">
    <citation type="submission" date="2014-02" db="EMBL/GenBank/DDBJ databases">
        <title>Vibrio fortis Dalian14 Genome Sequencing.</title>
        <authorList>
            <person name="Wang Y."/>
            <person name="Song L."/>
            <person name="Liu G."/>
            <person name="Ding J."/>
        </authorList>
    </citation>
    <scope>NUCLEOTIDE SEQUENCE [LARGE SCALE GENOMIC DNA]</scope>
    <source>
        <strain evidence="4 5">Dalian14</strain>
    </source>
</reference>
<feature type="transmembrane region" description="Helical" evidence="2">
    <location>
        <begin position="38"/>
        <end position="57"/>
    </location>
</feature>
<dbReference type="OrthoDB" id="9809813at2"/>
<dbReference type="STRING" id="212667.VFDL14_06615"/>
<keyword evidence="2" id="KW-0472">Membrane</keyword>
<gene>
    <name evidence="4" type="ORF">VFDL14_06615</name>
</gene>
<name>A0A066V1K8_9VIBR</name>
<keyword evidence="2" id="KW-0812">Transmembrane</keyword>
<dbReference type="InterPro" id="IPR014729">
    <property type="entry name" value="Rossmann-like_a/b/a_fold"/>
</dbReference>
<keyword evidence="5" id="KW-1185">Reference proteome</keyword>
<dbReference type="Proteomes" id="UP000027219">
    <property type="component" value="Unassembled WGS sequence"/>
</dbReference>